<feature type="region of interest" description="Disordered" evidence="1">
    <location>
        <begin position="121"/>
        <end position="182"/>
    </location>
</feature>
<dbReference type="EMBL" id="OIVN01006210">
    <property type="protein sequence ID" value="SPD27859.1"/>
    <property type="molecule type" value="Genomic_DNA"/>
</dbReference>
<accession>A0A2N9IUM4</accession>
<protein>
    <submittedName>
        <fullName evidence="2">Uncharacterized protein</fullName>
    </submittedName>
</protein>
<dbReference type="AlphaFoldDB" id="A0A2N9IUM4"/>
<sequence>MEKLTKPYDRECMRMAMLKHEETFKQQVYELHRLYQIQKMLMKNMESSRPNGWSQELWNLKNELSFNQTNHDHGAQHKPQIKKLDLERPAEEYIADSNGDGVLEIIDESEIEIELTLGPSSYNRMKKPETPLTSDSGPSFSSSSTGSSHINRTSSWTHKRKDTTRQELNGHEPRLVQVPDMTIGYQSRSSNNIDVEEQFRQDRLNQPSWFFQVLSLNMT</sequence>
<evidence type="ECO:0000256" key="1">
    <source>
        <dbReference type="SAM" id="MobiDB-lite"/>
    </source>
</evidence>
<evidence type="ECO:0000313" key="2">
    <source>
        <dbReference type="EMBL" id="SPD27859.1"/>
    </source>
</evidence>
<gene>
    <name evidence="2" type="ORF">FSB_LOCUS55741</name>
</gene>
<feature type="compositionally biased region" description="Basic and acidic residues" evidence="1">
    <location>
        <begin position="163"/>
        <end position="174"/>
    </location>
</feature>
<organism evidence="2">
    <name type="scientific">Fagus sylvatica</name>
    <name type="common">Beechnut</name>
    <dbReference type="NCBI Taxonomy" id="28930"/>
    <lineage>
        <taxon>Eukaryota</taxon>
        <taxon>Viridiplantae</taxon>
        <taxon>Streptophyta</taxon>
        <taxon>Embryophyta</taxon>
        <taxon>Tracheophyta</taxon>
        <taxon>Spermatophyta</taxon>
        <taxon>Magnoliopsida</taxon>
        <taxon>eudicotyledons</taxon>
        <taxon>Gunneridae</taxon>
        <taxon>Pentapetalae</taxon>
        <taxon>rosids</taxon>
        <taxon>fabids</taxon>
        <taxon>Fagales</taxon>
        <taxon>Fagaceae</taxon>
        <taxon>Fagus</taxon>
    </lineage>
</organism>
<dbReference type="PANTHER" id="PTHR33167:SF26">
    <property type="entry name" value="EXPRESSED PROTEIN"/>
    <property type="match status" value="1"/>
</dbReference>
<feature type="compositionally biased region" description="Low complexity" evidence="1">
    <location>
        <begin position="133"/>
        <end position="155"/>
    </location>
</feature>
<reference evidence="2" key="1">
    <citation type="submission" date="2018-02" db="EMBL/GenBank/DDBJ databases">
        <authorList>
            <person name="Cohen D.B."/>
            <person name="Kent A.D."/>
        </authorList>
    </citation>
    <scope>NUCLEOTIDE SEQUENCE</scope>
</reference>
<name>A0A2N9IUM4_FAGSY</name>
<dbReference type="PANTHER" id="PTHR33167">
    <property type="entry name" value="TRANSCRIPTION FACTOR, PUTATIVE (DUF863)-RELATED"/>
    <property type="match status" value="1"/>
</dbReference>
<proteinExistence type="predicted"/>